<feature type="compositionally biased region" description="Low complexity" evidence="1">
    <location>
        <begin position="30"/>
        <end position="54"/>
    </location>
</feature>
<dbReference type="InterPro" id="IPR058933">
    <property type="entry name" value="YMC020W-like_ab_hydrolase"/>
</dbReference>
<evidence type="ECO:0000313" key="4">
    <source>
        <dbReference type="Proteomes" id="UP000294003"/>
    </source>
</evidence>
<dbReference type="Proteomes" id="UP000294003">
    <property type="component" value="Unassembled WGS sequence"/>
</dbReference>
<feature type="compositionally biased region" description="Basic and acidic residues" evidence="1">
    <location>
        <begin position="228"/>
        <end position="243"/>
    </location>
</feature>
<gene>
    <name evidence="3" type="ORF">DL762_003885</name>
</gene>
<feature type="compositionally biased region" description="Low complexity" evidence="1">
    <location>
        <begin position="194"/>
        <end position="221"/>
    </location>
</feature>
<feature type="compositionally biased region" description="Low complexity" evidence="1">
    <location>
        <begin position="162"/>
        <end position="177"/>
    </location>
</feature>
<evidence type="ECO:0000259" key="2">
    <source>
        <dbReference type="Pfam" id="PF26147"/>
    </source>
</evidence>
<feature type="compositionally biased region" description="Low complexity" evidence="1">
    <location>
        <begin position="365"/>
        <end position="381"/>
    </location>
</feature>
<dbReference type="EMBL" id="QJNS01000091">
    <property type="protein sequence ID" value="RYO88135.1"/>
    <property type="molecule type" value="Genomic_DNA"/>
</dbReference>
<evidence type="ECO:0000256" key="1">
    <source>
        <dbReference type="SAM" id="MobiDB-lite"/>
    </source>
</evidence>
<sequence length="844" mass="90980">MISRKRLRPNPVPKECLPASSPSSRGGIASPSKESSTLSSTPSSTGPGPSEPETQGMKPQPPSKPSSSTSKNTLNHRSQARAHKTRSWYGSWSGKSQASTQLAFENISGGTLRPDATPDFGRFETKKSAEGSTDSDAQSVRTLPKTAEADATSTDPAGTVKQQQPTSQSSPSNGNSDPNDRKDDNPTTDDGEGSEPPTTVTPVAPLPPTSSSWLGWLGLSLAPAQADTPKEHGDHPESSKETESTQTTSQPEDIQKPTEAIKSPPETPTAKQPAGWFGFWSYNTRSSPNSGVQASANHEPSQPTVQKPTEDVVMKDAPPPAPSAPAPESQPSAGSTWAFWSKDTGSKFDGKTTAASEEGELAVIGEGSESSPRRSSGVEVGESTTSAHKSPVRAAKGSGIRAALSKKSKRVRPQSMDLDEPSPAPPIVQPDASLKNAVVKATSPPNLLLPSFRSTYRMKENPSIIKQIAQLLLRAEQPPPNHVSLTNEPPKIRRAVAIGVHGLFPASYLRPMIGQPTGTSIRFMEHCAEAIRRWAEGHGCGDIEIEKIALEGEGKIAERLNNLWKLLLNWVDHIRRADLIVLACHSQGVPVGMMLVEKLIELGIVNGARIGICAMAGVSLGPFPEYKSGMGMLMGSAAELWQFTDPESEVSKQYERALQVVVNHGARITFIASINDQLVPLESALMSPASHPYIHRAVFIDGRVHAPDFIAHLVGFALKLRNLGISDHGLIRELSVPLAGSLYSGDGHSRLYDDQQVYDLAVSHALETTSISHVPCHIRKHEGLANPNPYALPWIMRGLLEEEFVKTELYSETAELLKQFDDWKPVTKALKDVKYRLEVVRSKL</sequence>
<comment type="caution">
    <text evidence="3">The sequence shown here is derived from an EMBL/GenBank/DDBJ whole genome shotgun (WGS) entry which is preliminary data.</text>
</comment>
<dbReference type="InterPro" id="IPR058934">
    <property type="entry name" value="YMC020W-like"/>
</dbReference>
<organism evidence="3 4">
    <name type="scientific">Monosporascus cannonballus</name>
    <dbReference type="NCBI Taxonomy" id="155416"/>
    <lineage>
        <taxon>Eukaryota</taxon>
        <taxon>Fungi</taxon>
        <taxon>Dikarya</taxon>
        <taxon>Ascomycota</taxon>
        <taxon>Pezizomycotina</taxon>
        <taxon>Sordariomycetes</taxon>
        <taxon>Xylariomycetidae</taxon>
        <taxon>Xylariales</taxon>
        <taxon>Xylariales incertae sedis</taxon>
        <taxon>Monosporascus</taxon>
    </lineage>
</organism>
<accession>A0ABY0HC77</accession>
<dbReference type="PANTHER" id="PTHR47349:SF1">
    <property type="entry name" value="AER328WP"/>
    <property type="match status" value="1"/>
</dbReference>
<feature type="compositionally biased region" description="Polar residues" evidence="1">
    <location>
        <begin position="88"/>
        <end position="103"/>
    </location>
</feature>
<reference evidence="3 4" key="1">
    <citation type="submission" date="2018-06" db="EMBL/GenBank/DDBJ databases">
        <title>Complete Genomes of Monosporascus.</title>
        <authorList>
            <person name="Robinson A.J."/>
            <person name="Natvig D.O."/>
        </authorList>
    </citation>
    <scope>NUCLEOTIDE SEQUENCE [LARGE SCALE GENOMIC DNA]</scope>
    <source>
        <strain evidence="3 4">CBS 609.92</strain>
    </source>
</reference>
<dbReference type="Pfam" id="PF26147">
    <property type="entry name" value="AB_HYDROLASE_YMC0-YMC35"/>
    <property type="match status" value="1"/>
</dbReference>
<keyword evidence="4" id="KW-1185">Reference proteome</keyword>
<protein>
    <recommendedName>
        <fullName evidence="2">YMC020W-like alpha/beta hydrolase domain-containing protein</fullName>
    </recommendedName>
</protein>
<evidence type="ECO:0000313" key="3">
    <source>
        <dbReference type="EMBL" id="RYO88135.1"/>
    </source>
</evidence>
<feature type="region of interest" description="Disordered" evidence="1">
    <location>
        <begin position="1"/>
        <end position="427"/>
    </location>
</feature>
<name>A0ABY0HC77_9PEZI</name>
<feature type="compositionally biased region" description="Polar residues" evidence="1">
    <location>
        <begin position="130"/>
        <end position="141"/>
    </location>
</feature>
<proteinExistence type="predicted"/>
<dbReference type="PANTHER" id="PTHR47349">
    <property type="entry name" value="CHROMOSOME 8, WHOLE GENOME SHOTGUN SEQUENCE"/>
    <property type="match status" value="1"/>
</dbReference>
<feature type="domain" description="YMC020W-like alpha/beta hydrolase" evidence="2">
    <location>
        <begin position="449"/>
        <end position="803"/>
    </location>
</feature>
<feature type="compositionally biased region" description="Polar residues" evidence="1">
    <location>
        <begin position="281"/>
        <end position="307"/>
    </location>
</feature>